<protein>
    <submittedName>
        <fullName evidence="2">Uncharacterized protein</fullName>
    </submittedName>
</protein>
<dbReference type="EMBL" id="JBIVPC010000005">
    <property type="protein sequence ID" value="MFJ6036559.1"/>
    <property type="molecule type" value="Genomic_DNA"/>
</dbReference>
<sequence length="159" mass="17366">MPRGGHAASGPPPDPNALRRNRKSDAAGWKTLPAEGRQGATPEWPLTEATGRESVLWEDLWAKPQAVIWEDMGQELEVALFVRTLAEAERPDARADIKKMIRGYLDSLGLSVSGMLRNRWKIAPGVEAAGDLVPLESAPSLRRPSARDRMKVVPHGEGS</sequence>
<reference evidence="2 3" key="1">
    <citation type="submission" date="2024-10" db="EMBL/GenBank/DDBJ databases">
        <title>The Natural Products Discovery Center: Release of the First 8490 Sequenced Strains for Exploring Actinobacteria Biosynthetic Diversity.</title>
        <authorList>
            <person name="Kalkreuter E."/>
            <person name="Kautsar S.A."/>
            <person name="Yang D."/>
            <person name="Bader C.D."/>
            <person name="Teijaro C.N."/>
            <person name="Fluegel L."/>
            <person name="Davis C.M."/>
            <person name="Simpson J.R."/>
            <person name="Lauterbach L."/>
            <person name="Steele A.D."/>
            <person name="Gui C."/>
            <person name="Meng S."/>
            <person name="Li G."/>
            <person name="Viehrig K."/>
            <person name="Ye F."/>
            <person name="Su P."/>
            <person name="Kiefer A.F."/>
            <person name="Nichols A."/>
            <person name="Cepeda A.J."/>
            <person name="Yan W."/>
            <person name="Fan B."/>
            <person name="Jiang Y."/>
            <person name="Adhikari A."/>
            <person name="Zheng C.-J."/>
            <person name="Schuster L."/>
            <person name="Cowan T.M."/>
            <person name="Smanski M.J."/>
            <person name="Chevrette M.G."/>
            <person name="De Carvalho L.P.S."/>
            <person name="Shen B."/>
        </authorList>
    </citation>
    <scope>NUCLEOTIDE SEQUENCE [LARGE SCALE GENOMIC DNA]</scope>
    <source>
        <strain evidence="2 3">NPDC093086</strain>
    </source>
</reference>
<dbReference type="RefSeq" id="WP_350890779.1">
    <property type="nucleotide sequence ID" value="NZ_JBEOTR010000011.1"/>
</dbReference>
<accession>A0ABW8H832</accession>
<evidence type="ECO:0000313" key="3">
    <source>
        <dbReference type="Proteomes" id="UP001617907"/>
    </source>
</evidence>
<name>A0ABW8H832_9ACTN</name>
<gene>
    <name evidence="2" type="ORF">ACIQFM_09880</name>
</gene>
<proteinExistence type="predicted"/>
<comment type="caution">
    <text evidence="2">The sequence shown here is derived from an EMBL/GenBank/DDBJ whole genome shotgun (WGS) entry which is preliminary data.</text>
</comment>
<evidence type="ECO:0000313" key="2">
    <source>
        <dbReference type="EMBL" id="MFJ6036559.1"/>
    </source>
</evidence>
<keyword evidence="3" id="KW-1185">Reference proteome</keyword>
<feature type="region of interest" description="Disordered" evidence="1">
    <location>
        <begin position="1"/>
        <end position="44"/>
    </location>
</feature>
<feature type="region of interest" description="Disordered" evidence="1">
    <location>
        <begin position="137"/>
        <end position="159"/>
    </location>
</feature>
<organism evidence="2 3">
    <name type="scientific">Streptomyces ardesiacus</name>
    <dbReference type="NCBI Taxonomy" id="285564"/>
    <lineage>
        <taxon>Bacteria</taxon>
        <taxon>Bacillati</taxon>
        <taxon>Actinomycetota</taxon>
        <taxon>Actinomycetes</taxon>
        <taxon>Kitasatosporales</taxon>
        <taxon>Streptomycetaceae</taxon>
        <taxon>Streptomyces</taxon>
    </lineage>
</organism>
<evidence type="ECO:0000256" key="1">
    <source>
        <dbReference type="SAM" id="MobiDB-lite"/>
    </source>
</evidence>
<dbReference type="Proteomes" id="UP001617907">
    <property type="component" value="Unassembled WGS sequence"/>
</dbReference>